<protein>
    <recommendedName>
        <fullName evidence="4">DUF3137 domain-containing protein</fullName>
    </recommendedName>
</protein>
<evidence type="ECO:0000256" key="1">
    <source>
        <dbReference type="SAM" id="Phobius"/>
    </source>
</evidence>
<keyword evidence="1" id="KW-1133">Transmembrane helix</keyword>
<keyword evidence="1" id="KW-0472">Membrane</keyword>
<evidence type="ECO:0000313" key="2">
    <source>
        <dbReference type="EMBL" id="NDL55586.1"/>
    </source>
</evidence>
<dbReference type="Proteomes" id="UP000460435">
    <property type="component" value="Unassembled WGS sequence"/>
</dbReference>
<sequence length="229" mass="25222">MESTIILIAAGGAVVIAVAIALTYRAGKKRTEALQALAASHGWEWIGRDDSLATRWDGPPFRGHPRRSRGRNAVAGSHQGRDFVAFEYSYTTTTSTGQTTSTTTHHYSVWVIDLPAAVPSISLGAEGALGGKVARAFGFAGLEIGDPEFDRRYKVKCDDADFGRRVLHHAMVHELMSTDVWAWRFEGDAMISYRKGRLQAGSVVPRLDAMCAVLDRVPPELWDRYGHRH</sequence>
<keyword evidence="3" id="KW-1185">Reference proteome</keyword>
<accession>A0A7K3LX46</accession>
<reference evidence="2 3" key="1">
    <citation type="submission" date="2019-11" db="EMBL/GenBank/DDBJ databases">
        <authorList>
            <person name="Li X.-J."/>
            <person name="Feng X.-M."/>
        </authorList>
    </citation>
    <scope>NUCLEOTIDE SEQUENCE [LARGE SCALE GENOMIC DNA]</scope>
    <source>
        <strain evidence="2 3">XMNu-373</strain>
    </source>
</reference>
<organism evidence="2 3">
    <name type="scientific">Phytoactinopolyspora mesophila</name>
    <dbReference type="NCBI Taxonomy" id="2650750"/>
    <lineage>
        <taxon>Bacteria</taxon>
        <taxon>Bacillati</taxon>
        <taxon>Actinomycetota</taxon>
        <taxon>Actinomycetes</taxon>
        <taxon>Jiangellales</taxon>
        <taxon>Jiangellaceae</taxon>
        <taxon>Phytoactinopolyspora</taxon>
    </lineage>
</organism>
<name>A0A7K3LX46_9ACTN</name>
<evidence type="ECO:0000313" key="3">
    <source>
        <dbReference type="Proteomes" id="UP000460435"/>
    </source>
</evidence>
<gene>
    <name evidence="2" type="ORF">F7O44_00710</name>
</gene>
<dbReference type="RefSeq" id="WP_162448285.1">
    <property type="nucleotide sequence ID" value="NZ_WLZY01000001.1"/>
</dbReference>
<keyword evidence="1" id="KW-0812">Transmembrane</keyword>
<comment type="caution">
    <text evidence="2">The sequence shown here is derived from an EMBL/GenBank/DDBJ whole genome shotgun (WGS) entry which is preliminary data.</text>
</comment>
<proteinExistence type="predicted"/>
<evidence type="ECO:0008006" key="4">
    <source>
        <dbReference type="Google" id="ProtNLM"/>
    </source>
</evidence>
<dbReference type="AlphaFoldDB" id="A0A7K3LX46"/>
<feature type="transmembrane region" description="Helical" evidence="1">
    <location>
        <begin position="6"/>
        <end position="24"/>
    </location>
</feature>
<dbReference type="EMBL" id="WLZY01000001">
    <property type="protein sequence ID" value="NDL55586.1"/>
    <property type="molecule type" value="Genomic_DNA"/>
</dbReference>